<dbReference type="InterPro" id="IPR020968">
    <property type="entry name" value="Bacteriocin_II_aureocin-like"/>
</dbReference>
<protein>
    <submittedName>
        <fullName evidence="1">Bacteriocin aureocin A53</fullName>
    </submittedName>
</protein>
<reference evidence="1 2" key="1">
    <citation type="submission" date="2018-03" db="EMBL/GenBank/DDBJ databases">
        <title>Genotypic and phenotypic analysis of antagonistic Bacillus spp. isolated from rhizosphere soil of plants in Tibet.</title>
        <authorList>
            <person name="Borriss R."/>
            <person name="Lasch P."/>
            <person name="Wu L."/>
            <person name="Wu H."/>
            <person name="Gao X."/>
        </authorList>
    </citation>
    <scope>NUCLEOTIDE SEQUENCE [LARGE SCALE GENOMIC DNA]</scope>
    <source>
        <strain evidence="1 2">NMSW16</strain>
    </source>
</reference>
<comment type="caution">
    <text evidence="1">The sequence shown here is derived from an EMBL/GenBank/DDBJ whole genome shotgun (WGS) entry which is preliminary data.</text>
</comment>
<sequence length="48" mass="5395">MAIFMNIVAQLSVRAAAWAYANKGKVLAWIRDGLGIDWIIKKIYESAQ</sequence>
<gene>
    <name evidence="1" type="ORF">C6357_29325</name>
</gene>
<evidence type="ECO:0000313" key="2">
    <source>
        <dbReference type="Proteomes" id="UP000239236"/>
    </source>
</evidence>
<accession>A0ABX5DMC1</accession>
<dbReference type="Proteomes" id="UP000239236">
    <property type="component" value="Unassembled WGS sequence"/>
</dbReference>
<dbReference type="RefSeq" id="WP_106102859.1">
    <property type="nucleotide sequence ID" value="NZ_JBHXIO010000014.1"/>
</dbReference>
<dbReference type="Pfam" id="PF11758">
    <property type="entry name" value="Bacteriocin_IIi"/>
    <property type="match status" value="1"/>
</dbReference>
<proteinExistence type="predicted"/>
<name>A0ABX5DMC1_9BACI</name>
<dbReference type="EMBL" id="PVRR01000016">
    <property type="protein sequence ID" value="PRT35422.1"/>
    <property type="molecule type" value="Genomic_DNA"/>
</dbReference>
<evidence type="ECO:0000313" key="1">
    <source>
        <dbReference type="EMBL" id="PRT35422.1"/>
    </source>
</evidence>
<dbReference type="NCBIfam" id="NF033881">
    <property type="entry name" value="aureocin_A53"/>
    <property type="match status" value="1"/>
</dbReference>
<keyword evidence="2" id="KW-1185">Reference proteome</keyword>
<organism evidence="1 2">
    <name type="scientific">Bacillus wiedmannii</name>
    <dbReference type="NCBI Taxonomy" id="1890302"/>
    <lineage>
        <taxon>Bacteria</taxon>
        <taxon>Bacillati</taxon>
        <taxon>Bacillota</taxon>
        <taxon>Bacilli</taxon>
        <taxon>Bacillales</taxon>
        <taxon>Bacillaceae</taxon>
        <taxon>Bacillus</taxon>
        <taxon>Bacillus cereus group</taxon>
    </lineage>
</organism>